<sequence>MPSSDSQASWTSPEYVATVVGVLATGALVFYSTLVQTGPTVDEILFVVLGITLPMTIAYEIARRWT</sequence>
<reference evidence="3" key="1">
    <citation type="submission" date="2015-03" db="EMBL/GenBank/DDBJ databases">
        <authorList>
            <person name="Urmite Genomes"/>
        </authorList>
    </citation>
    <scope>NUCLEOTIDE SEQUENCE [LARGE SCALE GENOMIC DNA]</scope>
    <source>
        <strain evidence="3">Arc-Hr</strain>
    </source>
</reference>
<accession>A0A0D6JWN8</accession>
<proteinExistence type="predicted"/>
<feature type="transmembrane region" description="Helical" evidence="1">
    <location>
        <begin position="12"/>
        <end position="32"/>
    </location>
</feature>
<evidence type="ECO:0000313" key="3">
    <source>
        <dbReference type="Proteomes" id="UP000198902"/>
    </source>
</evidence>
<keyword evidence="3" id="KW-1185">Reference proteome</keyword>
<gene>
    <name evidence="2" type="ORF">BN996_03834</name>
</gene>
<dbReference type="Proteomes" id="UP000198902">
    <property type="component" value="Unassembled WGS sequence"/>
</dbReference>
<protein>
    <submittedName>
        <fullName evidence="2">Uncharacterized protein</fullName>
    </submittedName>
</protein>
<evidence type="ECO:0000313" key="2">
    <source>
        <dbReference type="EMBL" id="CQR53856.1"/>
    </source>
</evidence>
<keyword evidence="1" id="KW-1133">Transmembrane helix</keyword>
<name>A0A0D6JWN8_9EURY</name>
<evidence type="ECO:0000256" key="1">
    <source>
        <dbReference type="SAM" id="Phobius"/>
    </source>
</evidence>
<keyword evidence="1" id="KW-0472">Membrane</keyword>
<organism evidence="2 3">
    <name type="scientific">Haloferax massiliensis</name>
    <dbReference type="NCBI Taxonomy" id="1476858"/>
    <lineage>
        <taxon>Archaea</taxon>
        <taxon>Methanobacteriati</taxon>
        <taxon>Methanobacteriota</taxon>
        <taxon>Stenosarchaea group</taxon>
        <taxon>Halobacteria</taxon>
        <taxon>Halobacteriales</taxon>
        <taxon>Haloferacaceae</taxon>
        <taxon>Haloferax</taxon>
    </lineage>
</organism>
<feature type="transmembrane region" description="Helical" evidence="1">
    <location>
        <begin position="44"/>
        <end position="62"/>
    </location>
</feature>
<dbReference type="EMBL" id="CSTE01000006">
    <property type="protein sequence ID" value="CQR53856.1"/>
    <property type="molecule type" value="Genomic_DNA"/>
</dbReference>
<dbReference type="AlphaFoldDB" id="A0A0D6JWN8"/>
<keyword evidence="1" id="KW-0812">Transmembrane</keyword>